<evidence type="ECO:0000256" key="3">
    <source>
        <dbReference type="ARBA" id="ARBA00019125"/>
    </source>
</evidence>
<evidence type="ECO:0000256" key="1">
    <source>
        <dbReference type="ARBA" id="ARBA00001974"/>
    </source>
</evidence>
<dbReference type="InterPro" id="IPR009075">
    <property type="entry name" value="AcylCo_DH/oxidase_C"/>
</dbReference>
<dbReference type="SUPFAM" id="SSF56645">
    <property type="entry name" value="Acyl-CoA dehydrogenase NM domain-like"/>
    <property type="match status" value="1"/>
</dbReference>
<keyword evidence="5 7" id="KW-0274">FAD</keyword>
<evidence type="ECO:0000256" key="2">
    <source>
        <dbReference type="ARBA" id="ARBA00009347"/>
    </source>
</evidence>
<dbReference type="PANTHER" id="PTHR48083:SF2">
    <property type="entry name" value="MEDIUM-CHAIN SPECIFIC ACYL-COA DEHYDROGENASE, MITOCHONDRIAL"/>
    <property type="match status" value="1"/>
</dbReference>
<dbReference type="InterPro" id="IPR037069">
    <property type="entry name" value="AcylCoA_DH/ox_N_sf"/>
</dbReference>
<dbReference type="RefSeq" id="WP_346108129.1">
    <property type="nucleotide sequence ID" value="NZ_BAAAMU010000035.1"/>
</dbReference>
<proteinExistence type="inferred from homology"/>
<dbReference type="InterPro" id="IPR009100">
    <property type="entry name" value="AcylCoA_DH/oxidase_NM_dom_sf"/>
</dbReference>
<dbReference type="Gene3D" id="1.10.540.10">
    <property type="entry name" value="Acyl-CoA dehydrogenase/oxidase, N-terminal domain"/>
    <property type="match status" value="1"/>
</dbReference>
<dbReference type="PROSITE" id="PS00073">
    <property type="entry name" value="ACYL_COA_DH_2"/>
    <property type="match status" value="1"/>
</dbReference>
<keyword evidence="6 7" id="KW-0560">Oxidoreductase</keyword>
<feature type="domain" description="Acyl-CoA oxidase/dehydrogenase middle" evidence="9">
    <location>
        <begin position="125"/>
        <end position="211"/>
    </location>
</feature>
<evidence type="ECO:0000259" key="10">
    <source>
        <dbReference type="Pfam" id="PF02771"/>
    </source>
</evidence>
<protein>
    <recommendedName>
        <fullName evidence="3">Medium-chain specific acyl-CoA dehydrogenase, mitochondrial</fullName>
    </recommendedName>
</protein>
<organism evidence="11 12">
    <name type="scientific">Nonomuraea maheshkhaliensis</name>
    <dbReference type="NCBI Taxonomy" id="419590"/>
    <lineage>
        <taxon>Bacteria</taxon>
        <taxon>Bacillati</taxon>
        <taxon>Actinomycetota</taxon>
        <taxon>Actinomycetes</taxon>
        <taxon>Streptosporangiales</taxon>
        <taxon>Streptosporangiaceae</taxon>
        <taxon>Nonomuraea</taxon>
    </lineage>
</organism>
<keyword evidence="12" id="KW-1185">Reference proteome</keyword>
<name>A0ABP4REE4_9ACTN</name>
<dbReference type="InterPro" id="IPR013786">
    <property type="entry name" value="AcylCoA_DH/ox_N"/>
</dbReference>
<sequence>MDFSLTPEERQIRDTVRSFIEKEVMPLEPEVLRNEREGRPGLAPDVLRDLRAKARKSGFWGINTPEEYGGAALGPIMSAIIAMETGRTFVPFTFGGSADNILYAGTDEQKQRYLIPTIEGERRSCFAITEPGAGSDARNIRTRATRDGGEWIINGEKTFITGGSEADFVMVFAVTEPYGVTCFLVDRDMGWTSDPIPTMGQWGPASLVFEDVRVPEENILGELGKGFELAMQWIGQGRYMIPARAIGAAERMLGMAIEYAKIRKSMGQTISNYQAIQWMIADSQVEIESAKWLTLYAAWRVREGMDARHASSIAKLNGAVMANQVVDRVLQIHGGMGYTKELPIERWYRELRLLRIFEGTDEIQRRTIARNLIKGHARLGLIGE</sequence>
<evidence type="ECO:0000256" key="6">
    <source>
        <dbReference type="ARBA" id="ARBA00023002"/>
    </source>
</evidence>
<dbReference type="Gene3D" id="1.20.140.10">
    <property type="entry name" value="Butyryl-CoA Dehydrogenase, subunit A, domain 3"/>
    <property type="match status" value="1"/>
</dbReference>
<dbReference type="InterPro" id="IPR006091">
    <property type="entry name" value="Acyl-CoA_Oxase/DH_mid-dom"/>
</dbReference>
<keyword evidence="4 7" id="KW-0285">Flavoprotein</keyword>
<dbReference type="Proteomes" id="UP001500064">
    <property type="component" value="Unassembled WGS sequence"/>
</dbReference>
<evidence type="ECO:0000259" key="8">
    <source>
        <dbReference type="Pfam" id="PF00441"/>
    </source>
</evidence>
<evidence type="ECO:0000313" key="11">
    <source>
        <dbReference type="EMBL" id="GAA1645281.1"/>
    </source>
</evidence>
<dbReference type="Pfam" id="PF02771">
    <property type="entry name" value="Acyl-CoA_dh_N"/>
    <property type="match status" value="1"/>
</dbReference>
<dbReference type="InterPro" id="IPR036250">
    <property type="entry name" value="AcylCo_DH-like_C"/>
</dbReference>
<comment type="cofactor">
    <cofactor evidence="1 7">
        <name>FAD</name>
        <dbReference type="ChEBI" id="CHEBI:57692"/>
    </cofactor>
</comment>
<dbReference type="SUPFAM" id="SSF47203">
    <property type="entry name" value="Acyl-CoA dehydrogenase C-terminal domain-like"/>
    <property type="match status" value="1"/>
</dbReference>
<feature type="domain" description="Acyl-CoA dehydrogenase/oxidase N-terminal" evidence="10">
    <location>
        <begin position="6"/>
        <end position="121"/>
    </location>
</feature>
<dbReference type="EMBL" id="BAAAMU010000035">
    <property type="protein sequence ID" value="GAA1645281.1"/>
    <property type="molecule type" value="Genomic_DNA"/>
</dbReference>
<comment type="similarity">
    <text evidence="2 7">Belongs to the acyl-CoA dehydrogenase family.</text>
</comment>
<evidence type="ECO:0000313" key="12">
    <source>
        <dbReference type="Proteomes" id="UP001500064"/>
    </source>
</evidence>
<dbReference type="InterPro" id="IPR046373">
    <property type="entry name" value="Acyl-CoA_Oxase/DH_mid-dom_sf"/>
</dbReference>
<gene>
    <name evidence="11" type="ORF">GCM10009733_047960</name>
</gene>
<dbReference type="InterPro" id="IPR050741">
    <property type="entry name" value="Acyl-CoA_dehydrogenase"/>
</dbReference>
<accession>A0ABP4REE4</accession>
<reference evidence="12" key="1">
    <citation type="journal article" date="2019" name="Int. J. Syst. Evol. Microbiol.">
        <title>The Global Catalogue of Microorganisms (GCM) 10K type strain sequencing project: providing services to taxonomists for standard genome sequencing and annotation.</title>
        <authorList>
            <consortium name="The Broad Institute Genomics Platform"/>
            <consortium name="The Broad Institute Genome Sequencing Center for Infectious Disease"/>
            <person name="Wu L."/>
            <person name="Ma J."/>
        </authorList>
    </citation>
    <scope>NUCLEOTIDE SEQUENCE [LARGE SCALE GENOMIC DNA]</scope>
    <source>
        <strain evidence="12">JCM 13929</strain>
    </source>
</reference>
<dbReference type="PIRSF" id="PIRSF016578">
    <property type="entry name" value="HsaA"/>
    <property type="match status" value="1"/>
</dbReference>
<evidence type="ECO:0000259" key="9">
    <source>
        <dbReference type="Pfam" id="PF02770"/>
    </source>
</evidence>
<feature type="domain" description="Acyl-CoA dehydrogenase/oxidase C-terminal" evidence="8">
    <location>
        <begin position="224"/>
        <end position="372"/>
    </location>
</feature>
<comment type="caution">
    <text evidence="11">The sequence shown here is derived from an EMBL/GenBank/DDBJ whole genome shotgun (WGS) entry which is preliminary data.</text>
</comment>
<dbReference type="Gene3D" id="2.40.110.10">
    <property type="entry name" value="Butyryl-CoA Dehydrogenase, subunit A, domain 2"/>
    <property type="match status" value="1"/>
</dbReference>
<evidence type="ECO:0000256" key="5">
    <source>
        <dbReference type="ARBA" id="ARBA00022827"/>
    </source>
</evidence>
<dbReference type="PANTHER" id="PTHR48083">
    <property type="entry name" value="MEDIUM-CHAIN SPECIFIC ACYL-COA DEHYDROGENASE, MITOCHONDRIAL-RELATED"/>
    <property type="match status" value="1"/>
</dbReference>
<dbReference type="InterPro" id="IPR006089">
    <property type="entry name" value="Acyl-CoA_DH_CS"/>
</dbReference>
<evidence type="ECO:0000256" key="7">
    <source>
        <dbReference type="RuleBase" id="RU362125"/>
    </source>
</evidence>
<evidence type="ECO:0000256" key="4">
    <source>
        <dbReference type="ARBA" id="ARBA00022630"/>
    </source>
</evidence>
<dbReference type="Pfam" id="PF02770">
    <property type="entry name" value="Acyl-CoA_dh_M"/>
    <property type="match status" value="1"/>
</dbReference>
<dbReference type="Pfam" id="PF00441">
    <property type="entry name" value="Acyl-CoA_dh_1"/>
    <property type="match status" value="1"/>
</dbReference>